<feature type="transmembrane region" description="Helical" evidence="1">
    <location>
        <begin position="16"/>
        <end position="36"/>
    </location>
</feature>
<feature type="transmembrane region" description="Helical" evidence="1">
    <location>
        <begin position="80"/>
        <end position="99"/>
    </location>
</feature>
<protein>
    <submittedName>
        <fullName evidence="2">Uncharacterized protein</fullName>
    </submittedName>
</protein>
<gene>
    <name evidence="2" type="ORF">A0H81_12062</name>
</gene>
<proteinExistence type="predicted"/>
<name>A0A1C7LT75_GRIFR</name>
<dbReference type="Proteomes" id="UP000092993">
    <property type="component" value="Unassembled WGS sequence"/>
</dbReference>
<keyword evidence="3" id="KW-1185">Reference proteome</keyword>
<accession>A0A1C7LT75</accession>
<keyword evidence="1" id="KW-1133">Transmembrane helix</keyword>
<reference evidence="2 3" key="1">
    <citation type="submission" date="2016-03" db="EMBL/GenBank/DDBJ databases">
        <title>Whole genome sequencing of Grifola frondosa 9006-11.</title>
        <authorList>
            <person name="Min B."/>
            <person name="Park H."/>
            <person name="Kim J.-G."/>
            <person name="Cho H."/>
            <person name="Oh Y.-L."/>
            <person name="Kong W.-S."/>
            <person name="Choi I.-G."/>
        </authorList>
    </citation>
    <scope>NUCLEOTIDE SEQUENCE [LARGE SCALE GENOMIC DNA]</scope>
    <source>
        <strain evidence="2 3">9006-11</strain>
    </source>
</reference>
<keyword evidence="1" id="KW-0472">Membrane</keyword>
<evidence type="ECO:0000313" key="3">
    <source>
        <dbReference type="Proteomes" id="UP000092993"/>
    </source>
</evidence>
<comment type="caution">
    <text evidence="2">The sequence shown here is derived from an EMBL/GenBank/DDBJ whole genome shotgun (WGS) entry which is preliminary data.</text>
</comment>
<keyword evidence="1" id="KW-0812">Transmembrane</keyword>
<sequence length="128" mass="13548">MQSITLTANIDDGTTAAMIAKASLFLALQASVVAIASPSPTIPIQVAFLVSSCGAMYYIHGMPRIMTGTILICIAADRKFFLDVAVLSVVLVGAMLSQWSKEFRGAVNRACAWAESNIQSAYSACRAI</sequence>
<feature type="transmembrane region" description="Helical" evidence="1">
    <location>
        <begin position="42"/>
        <end position="59"/>
    </location>
</feature>
<dbReference type="EMBL" id="LUGG01000023">
    <property type="protein sequence ID" value="OBZ67882.1"/>
    <property type="molecule type" value="Genomic_DNA"/>
</dbReference>
<organism evidence="2 3">
    <name type="scientific">Grifola frondosa</name>
    <name type="common">Maitake</name>
    <name type="synonym">Polyporus frondosus</name>
    <dbReference type="NCBI Taxonomy" id="5627"/>
    <lineage>
        <taxon>Eukaryota</taxon>
        <taxon>Fungi</taxon>
        <taxon>Dikarya</taxon>
        <taxon>Basidiomycota</taxon>
        <taxon>Agaricomycotina</taxon>
        <taxon>Agaricomycetes</taxon>
        <taxon>Polyporales</taxon>
        <taxon>Grifolaceae</taxon>
        <taxon>Grifola</taxon>
    </lineage>
</organism>
<dbReference type="AlphaFoldDB" id="A0A1C7LT75"/>
<evidence type="ECO:0000256" key="1">
    <source>
        <dbReference type="SAM" id="Phobius"/>
    </source>
</evidence>
<evidence type="ECO:0000313" key="2">
    <source>
        <dbReference type="EMBL" id="OBZ67882.1"/>
    </source>
</evidence>